<accession>A0A143PA13</accession>
<reference evidence="4 5" key="1">
    <citation type="submission" date="2018-11" db="EMBL/GenBank/DDBJ databases">
        <title>Genomic profiling of Staphylococcus species from a Poultry farm system in KwaZulu-Natal, South Africa.</title>
        <authorList>
            <person name="Amoako D.G."/>
            <person name="Somboro A.M."/>
            <person name="Abia A.L.K."/>
            <person name="Bester L.A."/>
            <person name="Essack S.Y."/>
        </authorList>
    </citation>
    <scope>NUCLEOTIDE SEQUENCE [LARGE SCALE GENOMIC DNA]</scope>
    <source>
        <strain evidence="4 5">SA11</strain>
    </source>
</reference>
<dbReference type="EMBL" id="CP068073">
    <property type="protein sequence ID" value="QQS83085.1"/>
    <property type="molecule type" value="Genomic_DNA"/>
</dbReference>
<dbReference type="PANTHER" id="PTHR33164">
    <property type="entry name" value="TRANSCRIPTIONAL REGULATOR, MARR FAMILY"/>
    <property type="match status" value="1"/>
</dbReference>
<dbReference type="GO" id="GO:0003700">
    <property type="term" value="F:DNA-binding transcription factor activity"/>
    <property type="evidence" value="ECO:0007669"/>
    <property type="project" value="InterPro"/>
</dbReference>
<name>A0A143PA13_9STAP</name>
<dbReference type="OrthoDB" id="5195026at2"/>
<dbReference type="GO" id="GO:0006950">
    <property type="term" value="P:response to stress"/>
    <property type="evidence" value="ECO:0007669"/>
    <property type="project" value="TreeGrafter"/>
</dbReference>
<dbReference type="Proteomes" id="UP000595942">
    <property type="component" value="Chromosome"/>
</dbReference>
<evidence type="ECO:0000313" key="3">
    <source>
        <dbReference type="EMBL" id="QQS83085.1"/>
    </source>
</evidence>
<gene>
    <name evidence="4" type="ORF">EIG99_10070</name>
    <name evidence="3" type="ORF">I6J05_01820</name>
</gene>
<keyword evidence="6" id="KW-1185">Reference proteome</keyword>
<evidence type="ECO:0000313" key="6">
    <source>
        <dbReference type="Proteomes" id="UP000595942"/>
    </source>
</evidence>
<dbReference type="PANTHER" id="PTHR33164:SF43">
    <property type="entry name" value="HTH-TYPE TRANSCRIPTIONAL REPRESSOR YETL"/>
    <property type="match status" value="1"/>
</dbReference>
<dbReference type="PROSITE" id="PS50995">
    <property type="entry name" value="HTH_MARR_2"/>
    <property type="match status" value="1"/>
</dbReference>
<protein>
    <submittedName>
        <fullName evidence="4">MarR family transcriptional regulator</fullName>
    </submittedName>
</protein>
<dbReference type="SMART" id="SM00347">
    <property type="entry name" value="HTH_MARR"/>
    <property type="match status" value="1"/>
</dbReference>
<proteinExistence type="predicted"/>
<dbReference type="InterPro" id="IPR039422">
    <property type="entry name" value="MarR/SlyA-like"/>
</dbReference>
<evidence type="ECO:0000259" key="2">
    <source>
        <dbReference type="PROSITE" id="PS50995"/>
    </source>
</evidence>
<dbReference type="EMBL" id="RQTE01000211">
    <property type="protein sequence ID" value="RZI00925.1"/>
    <property type="molecule type" value="Genomic_DNA"/>
</dbReference>
<evidence type="ECO:0000313" key="4">
    <source>
        <dbReference type="EMBL" id="RZI00925.1"/>
    </source>
</evidence>
<evidence type="ECO:0000256" key="1">
    <source>
        <dbReference type="ARBA" id="ARBA00023125"/>
    </source>
</evidence>
<dbReference type="InterPro" id="IPR000835">
    <property type="entry name" value="HTH_MarR-typ"/>
</dbReference>
<dbReference type="Pfam" id="PF12802">
    <property type="entry name" value="MarR_2"/>
    <property type="match status" value="1"/>
</dbReference>
<feature type="domain" description="HTH marR-type" evidence="2">
    <location>
        <begin position="1"/>
        <end position="130"/>
    </location>
</feature>
<evidence type="ECO:0000313" key="5">
    <source>
        <dbReference type="Proteomes" id="UP000293854"/>
    </source>
</evidence>
<keyword evidence="1" id="KW-0238">DNA-binding</keyword>
<dbReference type="RefSeq" id="WP_047132448.1">
    <property type="nucleotide sequence ID" value="NZ_CP015114.1"/>
</dbReference>
<dbReference type="KEGG" id="scv:A4G25_03870"/>
<dbReference type="GO" id="GO:0003677">
    <property type="term" value="F:DNA binding"/>
    <property type="evidence" value="ECO:0007669"/>
    <property type="project" value="UniProtKB-KW"/>
</dbReference>
<sequence length="130" mass="14927">MNIEQLLNLQKFQRKLNLELSGVLKRSNYEITLNEFYVLYFLKKSEGHSLSISELSQKNGLSISATSRMLVKFEQTCGVIERHPGEDKRSVMITLTPKGEEYLTESLTSVEAILQNYTLTFGILEKELHL</sequence>
<dbReference type="GeneID" id="93726991"/>
<dbReference type="Proteomes" id="UP000293854">
    <property type="component" value="Unassembled WGS sequence"/>
</dbReference>
<reference evidence="3 6" key="2">
    <citation type="submission" date="2021-01" db="EMBL/GenBank/DDBJ databases">
        <title>FDA dAtabase for Regulatory Grade micrObial Sequences (FDA-ARGOS): Supporting development and validation of Infectious Disease Dx tests.</title>
        <authorList>
            <person name="Sproer C."/>
            <person name="Gronow S."/>
            <person name="Severitt S."/>
            <person name="Schroder I."/>
            <person name="Tallon L."/>
            <person name="Sadzewicz L."/>
            <person name="Zhao X."/>
            <person name="Boylan J."/>
            <person name="Ott S."/>
            <person name="Bowen H."/>
            <person name="Vavikolanu K."/>
            <person name="Mehta A."/>
            <person name="Aluvathingal J."/>
            <person name="Nadendla S."/>
            <person name="Lowell S."/>
            <person name="Myers T."/>
            <person name="Yan Y."/>
            <person name="Sichtig H."/>
        </authorList>
    </citation>
    <scope>NUCLEOTIDE SEQUENCE [LARGE SCALE GENOMIC DNA]</scope>
    <source>
        <strain evidence="3 6">FDAARGOS_1148</strain>
    </source>
</reference>
<dbReference type="AlphaFoldDB" id="A0A143PA13"/>
<dbReference type="SUPFAM" id="SSF46785">
    <property type="entry name" value="Winged helix' DNA-binding domain"/>
    <property type="match status" value="1"/>
</dbReference>
<dbReference type="InterPro" id="IPR036390">
    <property type="entry name" value="WH_DNA-bd_sf"/>
</dbReference>
<organism evidence="4 5">
    <name type="scientific">Staphylococcus condimenti</name>
    <dbReference type="NCBI Taxonomy" id="70255"/>
    <lineage>
        <taxon>Bacteria</taxon>
        <taxon>Bacillati</taxon>
        <taxon>Bacillota</taxon>
        <taxon>Bacilli</taxon>
        <taxon>Bacillales</taxon>
        <taxon>Staphylococcaceae</taxon>
        <taxon>Staphylococcus</taxon>
    </lineage>
</organism>
<dbReference type="InterPro" id="IPR036388">
    <property type="entry name" value="WH-like_DNA-bd_sf"/>
</dbReference>
<dbReference type="Gene3D" id="1.10.10.10">
    <property type="entry name" value="Winged helix-like DNA-binding domain superfamily/Winged helix DNA-binding domain"/>
    <property type="match status" value="1"/>
</dbReference>